<dbReference type="PANTHER" id="PTHR34404">
    <property type="entry name" value="REGULATORY PROTEIN, FMDB FAMILY"/>
    <property type="match status" value="1"/>
</dbReference>
<sequence>MPIYEFKCKACNTVFERLCLKGDETQKTPCPKCGHPDSERLMSSFSSFSTGNGFASGDTGSIQSGCSSHGFS</sequence>
<organism evidence="2">
    <name type="scientific">Uncultured Desulfatiglans sp</name>
    <dbReference type="NCBI Taxonomy" id="1748965"/>
    <lineage>
        <taxon>Bacteria</taxon>
        <taxon>Pseudomonadati</taxon>
        <taxon>Thermodesulfobacteriota</taxon>
        <taxon>Desulfobacteria</taxon>
        <taxon>Desulfatiglandales</taxon>
        <taxon>Desulfatiglandaceae</taxon>
        <taxon>Desulfatiglans</taxon>
        <taxon>environmental samples</taxon>
    </lineage>
</organism>
<evidence type="ECO:0000259" key="1">
    <source>
        <dbReference type="SMART" id="SM00834"/>
    </source>
</evidence>
<name>A0A653A8B5_UNCDX</name>
<evidence type="ECO:0000313" key="2">
    <source>
        <dbReference type="EMBL" id="VBB44309.1"/>
    </source>
</evidence>
<dbReference type="InterPro" id="IPR013429">
    <property type="entry name" value="Regulatory_FmdB_Zinc_ribbon"/>
</dbReference>
<feature type="domain" description="Putative regulatory protein FmdB zinc ribbon" evidence="1">
    <location>
        <begin position="1"/>
        <end position="43"/>
    </location>
</feature>
<dbReference type="Pfam" id="PF09723">
    <property type="entry name" value="Zn_ribbon_8"/>
    <property type="match status" value="1"/>
</dbReference>
<protein>
    <submittedName>
        <fullName evidence="2">Putative regulatory protein (CxxC_CxxC_SSSS)</fullName>
    </submittedName>
</protein>
<reference evidence="2" key="1">
    <citation type="submission" date="2018-07" db="EMBL/GenBank/DDBJ databases">
        <authorList>
            <consortium name="Genoscope - CEA"/>
            <person name="William W."/>
        </authorList>
    </citation>
    <scope>NUCLEOTIDE SEQUENCE</scope>
    <source>
        <strain evidence="2">IK1</strain>
    </source>
</reference>
<dbReference type="NCBIfam" id="TIGR02605">
    <property type="entry name" value="CxxC_CxxC_SSSS"/>
    <property type="match status" value="1"/>
</dbReference>
<accession>A0A653A8B5</accession>
<dbReference type="EMBL" id="UPXX01000027">
    <property type="protein sequence ID" value="VBB44309.1"/>
    <property type="molecule type" value="Genomic_DNA"/>
</dbReference>
<proteinExistence type="predicted"/>
<dbReference type="PANTHER" id="PTHR34404:SF3">
    <property type="entry name" value="REGULATORY PROTEIN, FMDB FAMILY"/>
    <property type="match status" value="1"/>
</dbReference>
<dbReference type="SMART" id="SM00834">
    <property type="entry name" value="CxxC_CXXC_SSSS"/>
    <property type="match status" value="1"/>
</dbReference>
<gene>
    <name evidence="2" type="ORF">TRIP_B330432</name>
</gene>
<dbReference type="AlphaFoldDB" id="A0A653A8B5"/>